<keyword evidence="1" id="KW-0175">Coiled coil</keyword>
<dbReference type="Proteomes" id="UP000275408">
    <property type="component" value="Unassembled WGS sequence"/>
</dbReference>
<keyword evidence="3" id="KW-1185">Reference proteome</keyword>
<name>A0A3M6UNF8_POCDA</name>
<evidence type="ECO:0000313" key="2">
    <source>
        <dbReference type="EMBL" id="RMX54888.1"/>
    </source>
</evidence>
<dbReference type="EMBL" id="RCHS01001168">
    <property type="protein sequence ID" value="RMX54888.1"/>
    <property type="molecule type" value="Genomic_DNA"/>
</dbReference>
<organism evidence="2 3">
    <name type="scientific">Pocillopora damicornis</name>
    <name type="common">Cauliflower coral</name>
    <name type="synonym">Millepora damicornis</name>
    <dbReference type="NCBI Taxonomy" id="46731"/>
    <lineage>
        <taxon>Eukaryota</taxon>
        <taxon>Metazoa</taxon>
        <taxon>Cnidaria</taxon>
        <taxon>Anthozoa</taxon>
        <taxon>Hexacorallia</taxon>
        <taxon>Scleractinia</taxon>
        <taxon>Astrocoeniina</taxon>
        <taxon>Pocilloporidae</taxon>
        <taxon>Pocillopora</taxon>
    </lineage>
</organism>
<sequence length="268" mass="30506">MDEKLSNWGDRRDPLSVGLANVPKNSVASSKTRISRIMAELKSCLQQAEELNHDKVLEWYDVDLVRVTEALDEVVEHLKARASEGSFVFSSKASFKSRRDPLAFKAKAAAAIAYVKRQKRKLFKVKEEAERVRLEAELELEKQRPTSEEAQEMRHWKPKQFDLAEVQAVQNDEGGHDNSEVQPLKVKFGNQETLSQANDGVQADSTVNRVILRSCLDLLPKLKLGIFDGNSIHWSNWISMFQSIIDDVLFHFICEIYPTALPVHLAYV</sequence>
<accession>A0A3M6UNF8</accession>
<evidence type="ECO:0000256" key="1">
    <source>
        <dbReference type="SAM" id="Coils"/>
    </source>
</evidence>
<evidence type="ECO:0000313" key="3">
    <source>
        <dbReference type="Proteomes" id="UP000275408"/>
    </source>
</evidence>
<proteinExistence type="predicted"/>
<reference evidence="2 3" key="1">
    <citation type="journal article" date="2018" name="Sci. Rep.">
        <title>Comparative analysis of the Pocillopora damicornis genome highlights role of immune system in coral evolution.</title>
        <authorList>
            <person name="Cunning R."/>
            <person name="Bay R.A."/>
            <person name="Gillette P."/>
            <person name="Baker A.C."/>
            <person name="Traylor-Knowles N."/>
        </authorList>
    </citation>
    <scope>NUCLEOTIDE SEQUENCE [LARGE SCALE GENOMIC DNA]</scope>
    <source>
        <strain evidence="2">RSMAS</strain>
        <tissue evidence="2">Whole animal</tissue>
    </source>
</reference>
<gene>
    <name evidence="2" type="ORF">pdam_00015099</name>
</gene>
<protein>
    <submittedName>
        <fullName evidence="2">Uncharacterized protein</fullName>
    </submittedName>
</protein>
<feature type="coiled-coil region" evidence="1">
    <location>
        <begin position="115"/>
        <end position="144"/>
    </location>
</feature>
<dbReference type="AlphaFoldDB" id="A0A3M6UNF8"/>
<comment type="caution">
    <text evidence="2">The sequence shown here is derived from an EMBL/GenBank/DDBJ whole genome shotgun (WGS) entry which is preliminary data.</text>
</comment>